<sequence>MLPLEYTNPELYSILRQELAPYHLHSFDVQACGAACNEGFTVVLKYGDRLSYTKEKSFSQHMMKENVEDIRKFFRSAGDDIKKALISDYFKMMKNE</sequence>
<gene>
    <name evidence="1" type="ORF">FHR92_002067</name>
</gene>
<dbReference type="EMBL" id="JACJIP010000011">
    <property type="protein sequence ID" value="MBA9085600.1"/>
    <property type="molecule type" value="Genomic_DNA"/>
</dbReference>
<comment type="caution">
    <text evidence="1">The sequence shown here is derived from an EMBL/GenBank/DDBJ whole genome shotgun (WGS) entry which is preliminary data.</text>
</comment>
<protein>
    <submittedName>
        <fullName evidence="1">Uncharacterized protein</fullName>
    </submittedName>
</protein>
<dbReference type="AlphaFoldDB" id="A0A7W3SSX9"/>
<name>A0A7W3SSX9_9BACL</name>
<keyword evidence="2" id="KW-1185">Reference proteome</keyword>
<dbReference type="Proteomes" id="UP000567067">
    <property type="component" value="Unassembled WGS sequence"/>
</dbReference>
<proteinExistence type="predicted"/>
<dbReference type="RefSeq" id="WP_182535441.1">
    <property type="nucleotide sequence ID" value="NZ_JACJIP010000011.1"/>
</dbReference>
<evidence type="ECO:0000313" key="1">
    <source>
        <dbReference type="EMBL" id="MBA9085600.1"/>
    </source>
</evidence>
<organism evidence="1 2">
    <name type="scientific">Fontibacillus solani</name>
    <dbReference type="NCBI Taxonomy" id="1572857"/>
    <lineage>
        <taxon>Bacteria</taxon>
        <taxon>Bacillati</taxon>
        <taxon>Bacillota</taxon>
        <taxon>Bacilli</taxon>
        <taxon>Bacillales</taxon>
        <taxon>Paenibacillaceae</taxon>
        <taxon>Fontibacillus</taxon>
    </lineage>
</organism>
<evidence type="ECO:0000313" key="2">
    <source>
        <dbReference type="Proteomes" id="UP000567067"/>
    </source>
</evidence>
<reference evidence="1 2" key="1">
    <citation type="submission" date="2020-08" db="EMBL/GenBank/DDBJ databases">
        <title>Genomic Encyclopedia of Type Strains, Phase III (KMG-III): the genomes of soil and plant-associated and newly described type strains.</title>
        <authorList>
            <person name="Whitman W."/>
        </authorList>
    </citation>
    <scope>NUCLEOTIDE SEQUENCE [LARGE SCALE GENOMIC DNA]</scope>
    <source>
        <strain evidence="1 2">CECT 8693</strain>
    </source>
</reference>
<accession>A0A7W3SSX9</accession>